<dbReference type="InterPro" id="IPR023214">
    <property type="entry name" value="HAD_sf"/>
</dbReference>
<evidence type="ECO:0000313" key="9">
    <source>
        <dbReference type="Proteomes" id="UP001341281"/>
    </source>
</evidence>
<dbReference type="AlphaFoldDB" id="A0AAQ3UN60"/>
<evidence type="ECO:0000256" key="3">
    <source>
        <dbReference type="ARBA" id="ARBA00005199"/>
    </source>
</evidence>
<dbReference type="Gene3D" id="3.30.70.1020">
    <property type="entry name" value="Trehalose-6-phosphate phosphatase related protein, domain 2"/>
    <property type="match status" value="1"/>
</dbReference>
<dbReference type="FunFam" id="3.30.70.1020:FF:000004">
    <property type="entry name" value="Trehalose 6-phosphate phosphatase"/>
    <property type="match status" value="1"/>
</dbReference>
<keyword evidence="6" id="KW-0378">Hydrolase</keyword>
<dbReference type="NCBIfam" id="TIGR00685">
    <property type="entry name" value="T6PP"/>
    <property type="match status" value="1"/>
</dbReference>
<dbReference type="GO" id="GO:0005992">
    <property type="term" value="P:trehalose biosynthetic process"/>
    <property type="evidence" value="ECO:0007669"/>
    <property type="project" value="InterPro"/>
</dbReference>
<name>A0AAQ3UN60_PASNO</name>
<dbReference type="InterPro" id="IPR044651">
    <property type="entry name" value="OTSB-like"/>
</dbReference>
<evidence type="ECO:0000256" key="5">
    <source>
        <dbReference type="ARBA" id="ARBA00013086"/>
    </source>
</evidence>
<evidence type="ECO:0000256" key="1">
    <source>
        <dbReference type="ARBA" id="ARBA00000500"/>
    </source>
</evidence>
<accession>A0AAQ3UN60</accession>
<sequence>MAPTRWSGRRRRNRIDSSSRGSGASRRPRRRDGERNGRFRRSRPHGRRGAHAHRFASRSGLLPFPPRRPQGPNYKYRPPASRPPQTPRRSSSTSALLCSPRHTPLRGPSKNSPAQPSFLFLRLHRPDRRLSLIGSGFTQLRESGGKLLMTKQGAVVPVGEAAVAVPPNPAPLFQYPPPRAAPPPGVAVRRKYLQVGGAGAGRVVAAAAGGLVESMRASSPTHAKAAAALAAGVDEERYAAWQARHPSALGKFDQVVAASKGKQIVVFLDYDGTLSPIVDDPDAAYMSDTMRRAVRSVAKHFPTAIVSGRCRDKVFEFVKLAELYYAGSHGMDIKGPAKGSRHTKAAKVPIPIPPPLPIPTHLCSCSQAKLGDTYLCVCGSQAKGVLFQPASQFLPMIEQVHQSLIEKTKCIPGAKVENNKFCVSVHFRCVDEKSWGTLAEIVKSVLADYPKLKLTQGRMVFEVRPTIKWDKGKALEFLLDSLGFSDCTHVLPVYIGDDRTDEDAFKVLRKRGHGVGILVSKHPKDTSASFSLQEPAEASRRRCMLPSSMIYFHHHFCSGICDGVPAAARRVGAPLQGPPQVVISIITVPPPLQLSVTGGAQPPAGRRGD</sequence>
<proteinExistence type="inferred from homology"/>
<dbReference type="Pfam" id="PF02358">
    <property type="entry name" value="Trehalose_PPase"/>
    <property type="match status" value="1"/>
</dbReference>
<gene>
    <name evidence="8" type="ORF">U9M48_039063</name>
</gene>
<evidence type="ECO:0000256" key="4">
    <source>
        <dbReference type="ARBA" id="ARBA00008770"/>
    </source>
</evidence>
<evidence type="ECO:0000256" key="2">
    <source>
        <dbReference type="ARBA" id="ARBA00001968"/>
    </source>
</evidence>
<dbReference type="FunFam" id="3.40.50.1000:FF:000099">
    <property type="entry name" value="Trehalose 6-phosphate phosphatase"/>
    <property type="match status" value="1"/>
</dbReference>
<dbReference type="PANTHER" id="PTHR43768:SF19">
    <property type="entry name" value="TREHALOSE-PHOSPHATE PHOSPHATASE 6-RELATED"/>
    <property type="match status" value="1"/>
</dbReference>
<dbReference type="Proteomes" id="UP001341281">
    <property type="component" value="Chromosome 09"/>
</dbReference>
<dbReference type="Gene3D" id="3.40.50.1000">
    <property type="entry name" value="HAD superfamily/HAD-like"/>
    <property type="match status" value="2"/>
</dbReference>
<comment type="cofactor">
    <cofactor evidence="2">
        <name>a divalent metal cation</name>
        <dbReference type="ChEBI" id="CHEBI:60240"/>
    </cofactor>
</comment>
<dbReference type="EMBL" id="CP144753">
    <property type="protein sequence ID" value="WVZ93047.1"/>
    <property type="molecule type" value="Genomic_DNA"/>
</dbReference>
<reference evidence="8 9" key="1">
    <citation type="submission" date="2024-02" db="EMBL/GenBank/DDBJ databases">
        <title>High-quality chromosome-scale genome assembly of Pensacola bahiagrass (Paspalum notatum Flugge var. saurae).</title>
        <authorList>
            <person name="Vega J.M."/>
            <person name="Podio M."/>
            <person name="Orjuela J."/>
            <person name="Siena L.A."/>
            <person name="Pessino S.C."/>
            <person name="Combes M.C."/>
            <person name="Mariac C."/>
            <person name="Albertini E."/>
            <person name="Pupilli F."/>
            <person name="Ortiz J.P.A."/>
            <person name="Leblanc O."/>
        </authorList>
    </citation>
    <scope>NUCLEOTIDE SEQUENCE [LARGE SCALE GENOMIC DNA]</scope>
    <source>
        <strain evidence="8">R1</strain>
        <tissue evidence="8">Leaf</tissue>
    </source>
</reference>
<comment type="pathway">
    <text evidence="3">Glycan biosynthesis; trehalose biosynthesis.</text>
</comment>
<dbReference type="SUPFAM" id="SSF56784">
    <property type="entry name" value="HAD-like"/>
    <property type="match status" value="1"/>
</dbReference>
<dbReference type="FunFam" id="3.40.50.1000:FF:000073">
    <property type="entry name" value="Trehalose 6-phosphate phosphatase"/>
    <property type="match status" value="1"/>
</dbReference>
<organism evidence="8 9">
    <name type="scientific">Paspalum notatum var. saurae</name>
    <dbReference type="NCBI Taxonomy" id="547442"/>
    <lineage>
        <taxon>Eukaryota</taxon>
        <taxon>Viridiplantae</taxon>
        <taxon>Streptophyta</taxon>
        <taxon>Embryophyta</taxon>
        <taxon>Tracheophyta</taxon>
        <taxon>Spermatophyta</taxon>
        <taxon>Magnoliopsida</taxon>
        <taxon>Liliopsida</taxon>
        <taxon>Poales</taxon>
        <taxon>Poaceae</taxon>
        <taxon>PACMAD clade</taxon>
        <taxon>Panicoideae</taxon>
        <taxon>Andropogonodae</taxon>
        <taxon>Paspaleae</taxon>
        <taxon>Paspalinae</taxon>
        <taxon>Paspalum</taxon>
    </lineage>
</organism>
<evidence type="ECO:0000256" key="7">
    <source>
        <dbReference type="SAM" id="MobiDB-lite"/>
    </source>
</evidence>
<comment type="similarity">
    <text evidence="4">Belongs to the trehalose phosphatase family.</text>
</comment>
<protein>
    <recommendedName>
        <fullName evidence="5">trehalose-phosphatase</fullName>
        <ecNumber evidence="5">3.1.3.12</ecNumber>
    </recommendedName>
</protein>
<comment type="catalytic activity">
    <reaction evidence="1">
        <text>alpha,alpha-trehalose 6-phosphate + H2O = alpha,alpha-trehalose + phosphate</text>
        <dbReference type="Rhea" id="RHEA:23420"/>
        <dbReference type="ChEBI" id="CHEBI:15377"/>
        <dbReference type="ChEBI" id="CHEBI:16551"/>
        <dbReference type="ChEBI" id="CHEBI:43474"/>
        <dbReference type="ChEBI" id="CHEBI:58429"/>
        <dbReference type="EC" id="3.1.3.12"/>
    </reaction>
</comment>
<feature type="compositionally biased region" description="Low complexity" evidence="7">
    <location>
        <begin position="16"/>
        <end position="25"/>
    </location>
</feature>
<evidence type="ECO:0000313" key="8">
    <source>
        <dbReference type="EMBL" id="WVZ93047.1"/>
    </source>
</evidence>
<dbReference type="GO" id="GO:0004805">
    <property type="term" value="F:trehalose-phosphatase activity"/>
    <property type="evidence" value="ECO:0007669"/>
    <property type="project" value="UniProtKB-EC"/>
</dbReference>
<dbReference type="PANTHER" id="PTHR43768">
    <property type="entry name" value="TREHALOSE 6-PHOSPHATE PHOSPHATASE"/>
    <property type="match status" value="1"/>
</dbReference>
<keyword evidence="9" id="KW-1185">Reference proteome</keyword>
<evidence type="ECO:0000256" key="6">
    <source>
        <dbReference type="ARBA" id="ARBA00022801"/>
    </source>
</evidence>
<feature type="region of interest" description="Disordered" evidence="7">
    <location>
        <begin position="1"/>
        <end position="113"/>
    </location>
</feature>
<dbReference type="CDD" id="cd01627">
    <property type="entry name" value="HAD_TPP"/>
    <property type="match status" value="1"/>
</dbReference>
<dbReference type="EC" id="3.1.3.12" evidence="5"/>
<dbReference type="InterPro" id="IPR036412">
    <property type="entry name" value="HAD-like_sf"/>
</dbReference>
<dbReference type="InterPro" id="IPR003337">
    <property type="entry name" value="Trehalose_PPase"/>
</dbReference>
<feature type="compositionally biased region" description="Basic residues" evidence="7">
    <location>
        <begin position="38"/>
        <end position="56"/>
    </location>
</feature>